<feature type="signal peptide" evidence="1">
    <location>
        <begin position="1"/>
        <end position="22"/>
    </location>
</feature>
<dbReference type="EMBL" id="JAWDEY010000037">
    <property type="protein sequence ID" value="KAK6587553.1"/>
    <property type="molecule type" value="Genomic_DNA"/>
</dbReference>
<keyword evidence="3" id="KW-1185">Reference proteome</keyword>
<proteinExistence type="predicted"/>
<organism evidence="2 3">
    <name type="scientific">Cryptosporidium xiaoi</name>
    <dbReference type="NCBI Taxonomy" id="659607"/>
    <lineage>
        <taxon>Eukaryota</taxon>
        <taxon>Sar</taxon>
        <taxon>Alveolata</taxon>
        <taxon>Apicomplexa</taxon>
        <taxon>Conoidasida</taxon>
        <taxon>Coccidia</taxon>
        <taxon>Eucoccidiorida</taxon>
        <taxon>Eimeriorina</taxon>
        <taxon>Cryptosporidiidae</taxon>
        <taxon>Cryptosporidium</taxon>
    </lineage>
</organism>
<protein>
    <submittedName>
        <fullName evidence="2">Uncharacterized protein</fullName>
    </submittedName>
</protein>
<evidence type="ECO:0000256" key="1">
    <source>
        <dbReference type="SAM" id="SignalP"/>
    </source>
</evidence>
<evidence type="ECO:0000313" key="2">
    <source>
        <dbReference type="EMBL" id="KAK6587553.1"/>
    </source>
</evidence>
<accession>A0AAV9XS49</accession>
<sequence length="854" mass="94029">MRILSIKLLSLAIFFSLGLTLSGAPVSCETVIPNYVSEWQVELQALASSKGMRITPGVSIADLLSTQVTFDDFENTCMNVLQNSIEERSEIDGSFTYIDLDSALEFCAVINPWNSLECSGVLGVVASLATEIQSYVHTKDKQRGDLRAACLIASSVAPGRPFSVLRKGSIREKCLDTCSKELSASIYKIDSSFCSMSSDLCRSIDFTLDSSFSTFTEIEFGIASSISTLLSEGALGFRTTYRESCDFVLNLKSKGIFPNSSSSVSESVLQSEVVSFFDSKLKEVGILPDSDSNDDFLIRDKTLLSVIVTQISDAMKSIFDKYGTVSSILSLKSKIRSRKSKQSIATSSLSMTSSEVSPLSESSVESSLSGFSDSFDSQSHKDESIKLSSVQSDWYTTIFNTIRRGTKEIDEAFNMALTTAVSKFDGANVFSSCVSVLRRSRLASDRKVSAACRRIDPFSDLRCQKLNNFELTYLIKLREELETISKRTSIVDLRDLCALSNKMSLKSFIRENDEEIGRKCIKALGSKTFKKKYPMSDKTITKACTVSDYIRSSACSDIILSPLAARIQSVSVISTSLFPRKNDRDRLKMIRRNSLDFPTYGDICGFVYTMGIESVEECSFGLREILSRYTSVITLMDIDGACLAAFGKTGIYGPLPVPGIDTGAPLPPSVPGIYQPVPGIYQPVPGIYQPAPGIYQPVSGIYPPVSGIYPPVSRIYPPFGPYGVPPPPPGQLGPHMGPSVPTIPWTTRAFLPERLVPPGGYIREQYSESKRGHYRGPDGEQVYHDGLRFYINGAWMVKVGDKWYIDNSSPRDVVEVKPDSPRYKHPFIFGGVGESEARKPEKLYAEYISADQRS</sequence>
<dbReference type="AlphaFoldDB" id="A0AAV9XS49"/>
<keyword evidence="1" id="KW-0732">Signal</keyword>
<evidence type="ECO:0000313" key="3">
    <source>
        <dbReference type="Proteomes" id="UP001311799"/>
    </source>
</evidence>
<reference evidence="2 3" key="1">
    <citation type="submission" date="2023-10" db="EMBL/GenBank/DDBJ databases">
        <title>Comparative genomics analysis reveals potential genetic determinants of host preference in Cryptosporidium xiaoi.</title>
        <authorList>
            <person name="Xiao L."/>
            <person name="Li J."/>
        </authorList>
    </citation>
    <scope>NUCLEOTIDE SEQUENCE [LARGE SCALE GENOMIC DNA]</scope>
    <source>
        <strain evidence="2 3">52996</strain>
    </source>
</reference>
<name>A0AAV9XS49_9CRYT</name>
<gene>
    <name evidence="2" type="ORF">RS030_91498</name>
</gene>
<comment type="caution">
    <text evidence="2">The sequence shown here is derived from an EMBL/GenBank/DDBJ whole genome shotgun (WGS) entry which is preliminary data.</text>
</comment>
<feature type="chain" id="PRO_5043463146" evidence="1">
    <location>
        <begin position="23"/>
        <end position="854"/>
    </location>
</feature>
<dbReference type="Proteomes" id="UP001311799">
    <property type="component" value="Unassembled WGS sequence"/>
</dbReference>